<gene>
    <name evidence="2" type="ORF">OJAV_G00027610</name>
</gene>
<evidence type="ECO:0000313" key="3">
    <source>
        <dbReference type="Proteomes" id="UP000283210"/>
    </source>
</evidence>
<protein>
    <submittedName>
        <fullName evidence="2">Uncharacterized protein</fullName>
    </submittedName>
</protein>
<name>A0A3S2UNS7_ORYJA</name>
<dbReference type="Proteomes" id="UP000283210">
    <property type="component" value="Chromosome 3"/>
</dbReference>
<reference evidence="2 3" key="2">
    <citation type="submission" date="2019-01" db="EMBL/GenBank/DDBJ databases">
        <title>A chromosome length genome reference of the Java medaka (oryzias javanicus).</title>
        <authorList>
            <person name="Herpin A."/>
            <person name="Takehana Y."/>
            <person name="Naruse K."/>
            <person name="Ansai S."/>
            <person name="Kawaguchi M."/>
        </authorList>
    </citation>
    <scope>NUCLEOTIDE SEQUENCE [LARGE SCALE GENOMIC DNA]</scope>
    <source>
        <strain evidence="2">RS831</strain>
        <tissue evidence="2">Whole body</tissue>
    </source>
</reference>
<feature type="region of interest" description="Disordered" evidence="1">
    <location>
        <begin position="1"/>
        <end position="174"/>
    </location>
</feature>
<accession>A0A3S2UNS7</accession>
<organism evidence="2 3">
    <name type="scientific">Oryzias javanicus</name>
    <name type="common">Javanese ricefish</name>
    <name type="synonym">Aplocheilus javanicus</name>
    <dbReference type="NCBI Taxonomy" id="123683"/>
    <lineage>
        <taxon>Eukaryota</taxon>
        <taxon>Metazoa</taxon>
        <taxon>Chordata</taxon>
        <taxon>Craniata</taxon>
        <taxon>Vertebrata</taxon>
        <taxon>Euteleostomi</taxon>
        <taxon>Actinopterygii</taxon>
        <taxon>Neopterygii</taxon>
        <taxon>Teleostei</taxon>
        <taxon>Neoteleostei</taxon>
        <taxon>Acanthomorphata</taxon>
        <taxon>Ovalentaria</taxon>
        <taxon>Atherinomorphae</taxon>
        <taxon>Beloniformes</taxon>
        <taxon>Adrianichthyidae</taxon>
        <taxon>Oryziinae</taxon>
        <taxon>Oryzias</taxon>
    </lineage>
</organism>
<dbReference type="EMBL" id="CM012439">
    <property type="protein sequence ID" value="RVE74993.1"/>
    <property type="molecule type" value="Genomic_DNA"/>
</dbReference>
<keyword evidence="3" id="KW-1185">Reference proteome</keyword>
<reference evidence="2 3" key="1">
    <citation type="submission" date="2018-11" db="EMBL/GenBank/DDBJ databases">
        <authorList>
            <person name="Lopez-Roques C."/>
            <person name="Donnadieu C."/>
            <person name="Bouchez O."/>
            <person name="Klopp C."/>
            <person name="Cabau C."/>
            <person name="Zahm M."/>
        </authorList>
    </citation>
    <scope>NUCLEOTIDE SEQUENCE [LARGE SCALE GENOMIC DNA]</scope>
    <source>
        <strain evidence="2">RS831</strain>
        <tissue evidence="2">Whole body</tissue>
    </source>
</reference>
<sequence length="174" mass="17821">MNTGPGPSGVLGPRRTENGLSGGSGARQEPRAGAGAEPVASSRLPPCSPSRSRRLSGPHPPLPHSPAARRCPAGISPRLEVGPCRGFCGPEPSRAAEQRDAGAAASEELPDGRRLPSRAGTGLVTSDLCRSPSLQDPSEGHQLRAGRTSRRRADLAAAGTSRRRACPAGCRDAA</sequence>
<evidence type="ECO:0000256" key="1">
    <source>
        <dbReference type="SAM" id="MobiDB-lite"/>
    </source>
</evidence>
<proteinExistence type="predicted"/>
<dbReference type="AlphaFoldDB" id="A0A3S2UNS7"/>
<evidence type="ECO:0000313" key="2">
    <source>
        <dbReference type="EMBL" id="RVE74993.1"/>
    </source>
</evidence>